<dbReference type="RefSeq" id="WP_152151353.1">
    <property type="nucleotide sequence ID" value="NZ_WELC01000003.1"/>
</dbReference>
<dbReference type="AlphaFoldDB" id="A0A7V7YJM7"/>
<reference evidence="2 3" key="1">
    <citation type="submission" date="2019-10" db="EMBL/GenBank/DDBJ databases">
        <title>Halotolerant bacteria associated to Saharan-endemic halophytes Stipa tenacissima L. and Atriplex halimus L mitigate salt stress and promote growth of tomato plants.</title>
        <authorList>
            <person name="Dif G."/>
        </authorList>
    </citation>
    <scope>NUCLEOTIDE SEQUENCE [LARGE SCALE GENOMIC DNA]</scope>
    <source>
        <strain evidence="2 3">IS26</strain>
    </source>
</reference>
<comment type="caution">
    <text evidence="2">The sequence shown here is derived from an EMBL/GenBank/DDBJ whole genome shotgun (WGS) entry which is preliminary data.</text>
</comment>
<protein>
    <submittedName>
        <fullName evidence="2">Uncharacterized protein</fullName>
    </submittedName>
</protein>
<organism evidence="2 3">
    <name type="scientific">Stenotrophomonas rhizophila</name>
    <dbReference type="NCBI Taxonomy" id="216778"/>
    <lineage>
        <taxon>Bacteria</taxon>
        <taxon>Pseudomonadati</taxon>
        <taxon>Pseudomonadota</taxon>
        <taxon>Gammaproteobacteria</taxon>
        <taxon>Lysobacterales</taxon>
        <taxon>Lysobacteraceae</taxon>
        <taxon>Stenotrophomonas</taxon>
    </lineage>
</organism>
<keyword evidence="1" id="KW-0732">Signal</keyword>
<evidence type="ECO:0000256" key="1">
    <source>
        <dbReference type="SAM" id="SignalP"/>
    </source>
</evidence>
<feature type="chain" id="PRO_5030668389" evidence="1">
    <location>
        <begin position="23"/>
        <end position="288"/>
    </location>
</feature>
<feature type="signal peptide" evidence="1">
    <location>
        <begin position="1"/>
        <end position="22"/>
    </location>
</feature>
<accession>A0A7V7YJM7</accession>
<gene>
    <name evidence="2" type="ORF">F9K92_03825</name>
</gene>
<name>A0A7V7YJM7_9GAMM</name>
<proteinExistence type="predicted"/>
<evidence type="ECO:0000313" key="3">
    <source>
        <dbReference type="Proteomes" id="UP000449004"/>
    </source>
</evidence>
<sequence>MRRTWAWAVWMVLPPLPALCWAAADDAGARLQDVSGNRLIPLAAAPAGASDAAAGDQGFDPRWYCSADQHWCVRVQPGDDEEQVVLIVRERSAGRDISRRALALAIGNAEGGLQPWPALVELGPAARGGVLVGVDAQASTMYSGGGASVTERVVARVMRHAADADADADSGEVLRLPVQGHASIRACFSERDMDLRAGACHDEYGFDAALSLDPAGEGMPVLHYQTHAHRFPAFASRNQDSLAHGRVKTSELRTVSDPACSYQRVYRFQNGAYMADQALPDCSEFTEL</sequence>
<evidence type="ECO:0000313" key="2">
    <source>
        <dbReference type="EMBL" id="KAB7632348.1"/>
    </source>
</evidence>
<dbReference type="EMBL" id="WELC01000003">
    <property type="protein sequence ID" value="KAB7632348.1"/>
    <property type="molecule type" value="Genomic_DNA"/>
</dbReference>
<dbReference type="Proteomes" id="UP000449004">
    <property type="component" value="Unassembled WGS sequence"/>
</dbReference>